<dbReference type="Gene3D" id="3.40.1280.10">
    <property type="match status" value="1"/>
</dbReference>
<evidence type="ECO:0000313" key="3">
    <source>
        <dbReference type="Proteomes" id="UP001524944"/>
    </source>
</evidence>
<sequence length="195" mass="22058">MEKIKGPVNENIRLFTALVHYPVYNKKGAVINTSFTNLDLHDIARASATFGVEKYFVVQPIHAQHELIHTLINHWIKGFGARYNPDRKTALTRLNLVDSVEEVKLQIKEEYGSLPLVISTAAKAYAQNIGYEELKDVMERQEGNYLILFGTGWGLEESLIENSDYVLRPIYGPGVYNHLSVRSAASIVLDRLRGE</sequence>
<keyword evidence="3" id="KW-1185">Reference proteome</keyword>
<comment type="caution">
    <text evidence="2">The sequence shown here is derived from an EMBL/GenBank/DDBJ whole genome shotgun (WGS) entry which is preliminary data.</text>
</comment>
<dbReference type="GO" id="GO:0032259">
    <property type="term" value="P:methylation"/>
    <property type="evidence" value="ECO:0007669"/>
    <property type="project" value="UniProtKB-KW"/>
</dbReference>
<feature type="domain" description="tRNA (guanine-N(1)-)-methyltransferase C-terminal" evidence="1">
    <location>
        <begin position="14"/>
        <end position="193"/>
    </location>
</feature>
<gene>
    <name evidence="2" type="ORF">NVS47_01620</name>
</gene>
<evidence type="ECO:0000313" key="2">
    <source>
        <dbReference type="EMBL" id="MCR6544221.1"/>
    </source>
</evidence>
<keyword evidence="2" id="KW-0489">Methyltransferase</keyword>
<protein>
    <submittedName>
        <fullName evidence="2">RNA methyltransferase</fullName>
    </submittedName>
</protein>
<accession>A0ABT1Y026</accession>
<dbReference type="InterPro" id="IPR019230">
    <property type="entry name" value="RNA_MeTrfase_C_dom"/>
</dbReference>
<proteinExistence type="predicted"/>
<evidence type="ECO:0000259" key="1">
    <source>
        <dbReference type="Pfam" id="PF09936"/>
    </source>
</evidence>
<dbReference type="EMBL" id="JANPWE010000001">
    <property type="protein sequence ID" value="MCR6544221.1"/>
    <property type="molecule type" value="Genomic_DNA"/>
</dbReference>
<organism evidence="2 3">
    <name type="scientific">Dehalobacterium formicoaceticum</name>
    <dbReference type="NCBI Taxonomy" id="51515"/>
    <lineage>
        <taxon>Bacteria</taxon>
        <taxon>Bacillati</taxon>
        <taxon>Bacillota</taxon>
        <taxon>Clostridia</taxon>
        <taxon>Eubacteriales</taxon>
        <taxon>Peptococcaceae</taxon>
        <taxon>Dehalobacterium</taxon>
    </lineage>
</organism>
<name>A0ABT1Y026_9FIRM</name>
<dbReference type="InterPro" id="IPR029026">
    <property type="entry name" value="tRNA_m1G_MTases_N"/>
</dbReference>
<dbReference type="GO" id="GO:0008168">
    <property type="term" value="F:methyltransferase activity"/>
    <property type="evidence" value="ECO:0007669"/>
    <property type="project" value="UniProtKB-KW"/>
</dbReference>
<dbReference type="CDD" id="cd18085">
    <property type="entry name" value="TM1570-like"/>
    <property type="match status" value="1"/>
</dbReference>
<dbReference type="Pfam" id="PF09936">
    <property type="entry name" value="Methyltrn_RNA_4"/>
    <property type="match status" value="1"/>
</dbReference>
<dbReference type="Proteomes" id="UP001524944">
    <property type="component" value="Unassembled WGS sequence"/>
</dbReference>
<reference evidence="2 3" key="1">
    <citation type="submission" date="2022-08" db="EMBL/GenBank/DDBJ databases">
        <title>Proteogenomics of the novel Dehalobacterium formicoaceticum strain EZ94 highlights a key role of methyltransferases during anaerobic dichloromethane degradation.</title>
        <authorList>
            <person name="Wasmund K."/>
        </authorList>
    </citation>
    <scope>NUCLEOTIDE SEQUENCE [LARGE SCALE GENOMIC DNA]</scope>
    <source>
        <strain evidence="2 3">EZ94</strain>
    </source>
</reference>
<keyword evidence="2" id="KW-0808">Transferase</keyword>